<comment type="caution">
    <text evidence="2">The sequence shown here is derived from an EMBL/GenBank/DDBJ whole genome shotgun (WGS) entry which is preliminary data.</text>
</comment>
<sequence length="87" mass="9568">MYGMRSAPDFHPGSAAGYGAEPAPKFQWTHQGSGPDALKAERRISANSEPNITAMGPVPKLERMHVGYRAAWRGFGGLRRRERAWGT</sequence>
<organism evidence="2 3">
    <name type="scientific">Streptomyces macrosporus</name>
    <dbReference type="NCBI Taxonomy" id="44032"/>
    <lineage>
        <taxon>Bacteria</taxon>
        <taxon>Bacillati</taxon>
        <taxon>Actinomycetota</taxon>
        <taxon>Actinomycetes</taxon>
        <taxon>Kitasatosporales</taxon>
        <taxon>Streptomycetaceae</taxon>
        <taxon>Streptomyces</taxon>
    </lineage>
</organism>
<protein>
    <submittedName>
        <fullName evidence="2">Uncharacterized protein</fullName>
    </submittedName>
</protein>
<keyword evidence="3" id="KW-1185">Reference proteome</keyword>
<feature type="region of interest" description="Disordered" evidence="1">
    <location>
        <begin position="1"/>
        <end position="35"/>
    </location>
</feature>
<accession>A0ABP5XXG0</accession>
<reference evidence="3" key="1">
    <citation type="journal article" date="2019" name="Int. J. Syst. Evol. Microbiol.">
        <title>The Global Catalogue of Microorganisms (GCM) 10K type strain sequencing project: providing services to taxonomists for standard genome sequencing and annotation.</title>
        <authorList>
            <consortium name="The Broad Institute Genomics Platform"/>
            <consortium name="The Broad Institute Genome Sequencing Center for Infectious Disease"/>
            <person name="Wu L."/>
            <person name="Ma J."/>
        </authorList>
    </citation>
    <scope>NUCLEOTIDE SEQUENCE [LARGE SCALE GENOMIC DNA]</scope>
    <source>
        <strain evidence="3">JCM 6305</strain>
    </source>
</reference>
<evidence type="ECO:0000313" key="2">
    <source>
        <dbReference type="EMBL" id="GAA2468525.1"/>
    </source>
</evidence>
<evidence type="ECO:0000313" key="3">
    <source>
        <dbReference type="Proteomes" id="UP001501638"/>
    </source>
</evidence>
<gene>
    <name evidence="2" type="ORF">GCM10010405_61370</name>
</gene>
<name>A0ABP5XXG0_9ACTN</name>
<proteinExistence type="predicted"/>
<dbReference type="EMBL" id="BAAASZ010000058">
    <property type="protein sequence ID" value="GAA2468525.1"/>
    <property type="molecule type" value="Genomic_DNA"/>
</dbReference>
<dbReference type="Proteomes" id="UP001501638">
    <property type="component" value="Unassembled WGS sequence"/>
</dbReference>
<evidence type="ECO:0000256" key="1">
    <source>
        <dbReference type="SAM" id="MobiDB-lite"/>
    </source>
</evidence>